<dbReference type="InterPro" id="IPR053137">
    <property type="entry name" value="NLR-like"/>
</dbReference>
<dbReference type="Gene3D" id="3.40.50.1580">
    <property type="entry name" value="Nucleoside phosphorylase domain"/>
    <property type="match status" value="1"/>
</dbReference>
<dbReference type="GO" id="GO:0003824">
    <property type="term" value="F:catalytic activity"/>
    <property type="evidence" value="ECO:0007669"/>
    <property type="project" value="InterPro"/>
</dbReference>
<dbReference type="GO" id="GO:0009116">
    <property type="term" value="P:nucleoside metabolic process"/>
    <property type="evidence" value="ECO:0007669"/>
    <property type="project" value="InterPro"/>
</dbReference>
<gene>
    <name evidence="2" type="ORF">TWF718_007694</name>
</gene>
<dbReference type="SUPFAM" id="SSF53167">
    <property type="entry name" value="Purine and uridine phosphorylases"/>
    <property type="match status" value="1"/>
</dbReference>
<evidence type="ECO:0000259" key="1">
    <source>
        <dbReference type="Pfam" id="PF01048"/>
    </source>
</evidence>
<protein>
    <recommendedName>
        <fullName evidence="1">Nucleoside phosphorylase domain-containing protein</fullName>
    </recommendedName>
</protein>
<dbReference type="AlphaFoldDB" id="A0AAN8MPC3"/>
<name>A0AAN8MPC3_9PEZI</name>
<feature type="domain" description="Nucleoside phosphorylase" evidence="1">
    <location>
        <begin position="28"/>
        <end position="148"/>
    </location>
</feature>
<reference evidence="2 3" key="1">
    <citation type="submission" date="2019-10" db="EMBL/GenBank/DDBJ databases">
        <authorList>
            <person name="Palmer J.M."/>
        </authorList>
    </citation>
    <scope>NUCLEOTIDE SEQUENCE [LARGE SCALE GENOMIC DNA]</scope>
    <source>
        <strain evidence="2 3">TWF718</strain>
    </source>
</reference>
<dbReference type="PANTHER" id="PTHR46082:SF11">
    <property type="entry name" value="AAA+ ATPASE DOMAIN-CONTAINING PROTEIN-RELATED"/>
    <property type="match status" value="1"/>
</dbReference>
<dbReference type="EMBL" id="JAVHNR010000005">
    <property type="protein sequence ID" value="KAK6342291.1"/>
    <property type="molecule type" value="Genomic_DNA"/>
</dbReference>
<organism evidence="2 3">
    <name type="scientific">Orbilia javanica</name>
    <dbReference type="NCBI Taxonomy" id="47235"/>
    <lineage>
        <taxon>Eukaryota</taxon>
        <taxon>Fungi</taxon>
        <taxon>Dikarya</taxon>
        <taxon>Ascomycota</taxon>
        <taxon>Pezizomycotina</taxon>
        <taxon>Orbiliomycetes</taxon>
        <taxon>Orbiliales</taxon>
        <taxon>Orbiliaceae</taxon>
        <taxon>Orbilia</taxon>
    </lineage>
</organism>
<sequence>MAETWSHADYTVGWICALAKELVAAKVMLDKTHPPLSQLPNDPNSYTFGSIGEHNIVIACLPETGTINAATSATWMASSFSNIRVTLMVGIGGGIPPKVNIGDIVVSMPVDKYPGVVQYDFGKAETTGFRRTGALNKPRPALLAAIRNLQANHDISGFDLQRYLGEVKERNPKLKPEYLYPPTEPEMPPRQDEKIAPPPSFLLYIWKALCSIFYFLVGQWAFPPLHSESKNNRSAAGTALVLSSADGTIQRQHRVKSEVRYGLIASGDQVIKDAKFRDEVDRSLDYQVLCVEMEASGLMDNFGPLVIRGICDLANAEKHKAWQEYAAVIAAAYTKDLLMSLKSVEVQKEIPIRDILHQQGQSSTVVPLAS</sequence>
<accession>A0AAN8MPC3</accession>
<proteinExistence type="predicted"/>
<dbReference type="InterPro" id="IPR035994">
    <property type="entry name" value="Nucleoside_phosphorylase_sf"/>
</dbReference>
<dbReference type="Pfam" id="PF01048">
    <property type="entry name" value="PNP_UDP_1"/>
    <property type="match status" value="1"/>
</dbReference>
<evidence type="ECO:0000313" key="2">
    <source>
        <dbReference type="EMBL" id="KAK6342291.1"/>
    </source>
</evidence>
<dbReference type="Proteomes" id="UP001313282">
    <property type="component" value="Unassembled WGS sequence"/>
</dbReference>
<dbReference type="PANTHER" id="PTHR46082">
    <property type="entry name" value="ATP/GTP-BINDING PROTEIN-RELATED"/>
    <property type="match status" value="1"/>
</dbReference>
<dbReference type="InterPro" id="IPR000845">
    <property type="entry name" value="Nucleoside_phosphorylase_d"/>
</dbReference>
<evidence type="ECO:0000313" key="3">
    <source>
        <dbReference type="Proteomes" id="UP001313282"/>
    </source>
</evidence>
<keyword evidence="3" id="KW-1185">Reference proteome</keyword>
<comment type="caution">
    <text evidence="2">The sequence shown here is derived from an EMBL/GenBank/DDBJ whole genome shotgun (WGS) entry which is preliminary data.</text>
</comment>